<dbReference type="InterPro" id="IPR006690">
    <property type="entry name" value="OMPA-like_CS"/>
</dbReference>
<dbReference type="PRINTS" id="PR01021">
    <property type="entry name" value="OMPADOMAIN"/>
</dbReference>
<dbReference type="InterPro" id="IPR036737">
    <property type="entry name" value="OmpA-like_sf"/>
</dbReference>
<feature type="signal peptide" evidence="5">
    <location>
        <begin position="1"/>
        <end position="27"/>
    </location>
</feature>
<name>A0A848F4S9_9BURK</name>
<dbReference type="Pfam" id="PF00691">
    <property type="entry name" value="OmpA"/>
    <property type="match status" value="1"/>
</dbReference>
<evidence type="ECO:0000256" key="2">
    <source>
        <dbReference type="ARBA" id="ARBA00023136"/>
    </source>
</evidence>
<proteinExistence type="predicted"/>
<evidence type="ECO:0000313" key="7">
    <source>
        <dbReference type="EMBL" id="NML13619.1"/>
    </source>
</evidence>
<dbReference type="GO" id="GO:0009279">
    <property type="term" value="C:cell outer membrane"/>
    <property type="evidence" value="ECO:0007669"/>
    <property type="project" value="UniProtKB-SubCell"/>
</dbReference>
<evidence type="ECO:0000313" key="8">
    <source>
        <dbReference type="Proteomes" id="UP000574067"/>
    </source>
</evidence>
<dbReference type="PROSITE" id="PS01068">
    <property type="entry name" value="OMPA_1"/>
    <property type="match status" value="1"/>
</dbReference>
<organism evidence="7 8">
    <name type="scientific">Azohydromonas caseinilytica</name>
    <dbReference type="NCBI Taxonomy" id="2728836"/>
    <lineage>
        <taxon>Bacteria</taxon>
        <taxon>Pseudomonadati</taxon>
        <taxon>Pseudomonadota</taxon>
        <taxon>Betaproteobacteria</taxon>
        <taxon>Burkholderiales</taxon>
        <taxon>Sphaerotilaceae</taxon>
        <taxon>Azohydromonas</taxon>
    </lineage>
</organism>
<evidence type="ECO:0000256" key="4">
    <source>
        <dbReference type="PROSITE-ProRule" id="PRU00473"/>
    </source>
</evidence>
<dbReference type="InterPro" id="IPR050330">
    <property type="entry name" value="Bact_OuterMem_StrucFunc"/>
</dbReference>
<dbReference type="RefSeq" id="WP_169158533.1">
    <property type="nucleotide sequence ID" value="NZ_JABBFW010000001.1"/>
</dbReference>
<gene>
    <name evidence="7" type="ORF">HHL10_01310</name>
</gene>
<keyword evidence="8" id="KW-1185">Reference proteome</keyword>
<feature type="domain" description="OmpA-like" evidence="6">
    <location>
        <begin position="77"/>
        <end position="191"/>
    </location>
</feature>
<feature type="chain" id="PRO_5032586085" evidence="5">
    <location>
        <begin position="28"/>
        <end position="191"/>
    </location>
</feature>
<evidence type="ECO:0000256" key="1">
    <source>
        <dbReference type="ARBA" id="ARBA00004442"/>
    </source>
</evidence>
<dbReference type="PANTHER" id="PTHR30329:SF21">
    <property type="entry name" value="LIPOPROTEIN YIAD-RELATED"/>
    <property type="match status" value="1"/>
</dbReference>
<evidence type="ECO:0000256" key="5">
    <source>
        <dbReference type="SAM" id="SignalP"/>
    </source>
</evidence>
<keyword evidence="5" id="KW-0732">Signal</keyword>
<dbReference type="PANTHER" id="PTHR30329">
    <property type="entry name" value="STATOR ELEMENT OF FLAGELLAR MOTOR COMPLEX"/>
    <property type="match status" value="1"/>
</dbReference>
<dbReference type="CDD" id="cd07185">
    <property type="entry name" value="OmpA_C-like"/>
    <property type="match status" value="1"/>
</dbReference>
<dbReference type="Proteomes" id="UP000574067">
    <property type="component" value="Unassembled WGS sequence"/>
</dbReference>
<dbReference type="EMBL" id="JABBFW010000001">
    <property type="protein sequence ID" value="NML13619.1"/>
    <property type="molecule type" value="Genomic_DNA"/>
</dbReference>
<keyword evidence="2 4" id="KW-0472">Membrane</keyword>
<accession>A0A848F4S9</accession>
<reference evidence="7 8" key="1">
    <citation type="submission" date="2020-04" db="EMBL/GenBank/DDBJ databases">
        <title>Azohydromonas sp. isolated from soil.</title>
        <authorList>
            <person name="Dahal R.H."/>
        </authorList>
    </citation>
    <scope>NUCLEOTIDE SEQUENCE [LARGE SCALE GENOMIC DNA]</scope>
    <source>
        <strain evidence="7 8">G-1-1-14</strain>
    </source>
</reference>
<sequence>MTQRITLATLAVALAAAVTLAAAEARAQPVRLYGADEAVDPRDVAAILGAPKKPKFRSLRLLDDGSASRQALEAPEAAADAAALALPVRFGFNSAVIEPAARRQLDALAQGIRLLPPERAVRIEGHTDAVGGEDYNERLSQRRAQAVRQYLVAQHGIDPVRLHAVGLGELAPLPELDPAAPQNRRVQFRGE</sequence>
<dbReference type="PROSITE" id="PS51123">
    <property type="entry name" value="OMPA_2"/>
    <property type="match status" value="1"/>
</dbReference>
<evidence type="ECO:0000259" key="6">
    <source>
        <dbReference type="PROSITE" id="PS51123"/>
    </source>
</evidence>
<comment type="caution">
    <text evidence="7">The sequence shown here is derived from an EMBL/GenBank/DDBJ whole genome shotgun (WGS) entry which is preliminary data.</text>
</comment>
<dbReference type="Gene3D" id="3.30.1330.60">
    <property type="entry name" value="OmpA-like domain"/>
    <property type="match status" value="1"/>
</dbReference>
<evidence type="ECO:0000256" key="3">
    <source>
        <dbReference type="ARBA" id="ARBA00023237"/>
    </source>
</evidence>
<keyword evidence="3" id="KW-0998">Cell outer membrane</keyword>
<dbReference type="InterPro" id="IPR006664">
    <property type="entry name" value="OMP_bac"/>
</dbReference>
<dbReference type="SUPFAM" id="SSF103088">
    <property type="entry name" value="OmpA-like"/>
    <property type="match status" value="1"/>
</dbReference>
<protein>
    <submittedName>
        <fullName evidence="7">OmpA family protein</fullName>
    </submittedName>
</protein>
<comment type="subcellular location">
    <subcellularLocation>
        <location evidence="1">Cell outer membrane</location>
    </subcellularLocation>
</comment>
<dbReference type="InterPro" id="IPR006665">
    <property type="entry name" value="OmpA-like"/>
</dbReference>
<dbReference type="AlphaFoldDB" id="A0A848F4S9"/>